<evidence type="ECO:0000256" key="12">
    <source>
        <dbReference type="PIRSR" id="PIRSR605708-2"/>
    </source>
</evidence>
<feature type="domain" description="Homogentisate 1,2-dioxygenase N-terminal" evidence="16">
    <location>
        <begin position="13"/>
        <end position="182"/>
    </location>
</feature>
<comment type="caution">
    <text evidence="17">The sequence shown here is derived from an EMBL/GenBank/DDBJ whole genome shotgun (WGS) entry which is preliminary data.</text>
</comment>
<keyword evidence="9 12" id="KW-0408">Iron</keyword>
<evidence type="ECO:0000256" key="6">
    <source>
        <dbReference type="ARBA" id="ARBA00022878"/>
    </source>
</evidence>
<feature type="domain" description="D-isomer specific 2-hydroxyacid dehydrogenase catalytic" evidence="13">
    <location>
        <begin position="351"/>
        <end position="653"/>
    </location>
</feature>
<dbReference type="PROSITE" id="PS00671">
    <property type="entry name" value="D_2_HYDROXYACID_DH_3"/>
    <property type="match status" value="1"/>
</dbReference>
<dbReference type="PANTHER" id="PTHR11056">
    <property type="entry name" value="HOMOGENTISATE 1,2-DIOXYGENASE"/>
    <property type="match status" value="1"/>
</dbReference>
<dbReference type="GO" id="GO:0005737">
    <property type="term" value="C:cytoplasm"/>
    <property type="evidence" value="ECO:0007669"/>
    <property type="project" value="TreeGrafter"/>
</dbReference>
<comment type="cofactor">
    <cofactor evidence="1 12">
        <name>Fe cation</name>
        <dbReference type="ChEBI" id="CHEBI:24875"/>
    </cofactor>
</comment>
<feature type="binding site" evidence="12">
    <location>
        <position position="260"/>
    </location>
    <ligand>
        <name>homogentisate</name>
        <dbReference type="ChEBI" id="CHEBI:16169"/>
    </ligand>
</feature>
<dbReference type="SUPFAM" id="SSF52283">
    <property type="entry name" value="Formate/glycerate dehydrogenase catalytic domain-like"/>
    <property type="match status" value="1"/>
</dbReference>
<dbReference type="GO" id="GO:0006559">
    <property type="term" value="P:L-phenylalanine catabolic process"/>
    <property type="evidence" value="ECO:0007669"/>
    <property type="project" value="UniProtKB-UniPathway"/>
</dbReference>
<dbReference type="PROSITE" id="PS00670">
    <property type="entry name" value="D_2_HYDROXYACID_DH_2"/>
    <property type="match status" value="1"/>
</dbReference>
<dbReference type="OrthoDB" id="9991913at2759"/>
<dbReference type="Pfam" id="PF00389">
    <property type="entry name" value="2-Hacid_dh"/>
    <property type="match status" value="1"/>
</dbReference>
<dbReference type="InterPro" id="IPR005708">
    <property type="entry name" value="Homogentis_dOase"/>
</dbReference>
<dbReference type="InterPro" id="IPR036291">
    <property type="entry name" value="NAD(P)-bd_dom_sf"/>
</dbReference>
<dbReference type="InterPro" id="IPR046452">
    <property type="entry name" value="HgmA_N"/>
</dbReference>
<sequence length="664" mass="73277">MPVTKFSTPEKYEYLNGFDSFHESESIKGALPIGANSPQKPPYGLYAEKLSGTAFTAPRHENRQTWLYRILPSASHSTYKRFSDPSSPILKAKLNYEPQQLRWDPFDIDEKVDWVRGLKLVSGAGDPTVKSGLGIYVFAAGRDMDAKTALYSSDGEMLIVAQHGVLDIQTELGRLLWHGMEIYPYKYDLGRFSVIGSTSFDHPDPSIFTVLTGPSDHPGTAIADFVIFPPRWLVQEDTFRPPWYHRNTMSEFMGLICGQYDAKTGGGFQPAGASLHNIMSAHGPDADSYERASNAELKPVKVGEGSMAFMFESSLMLGITDWGLETSHNGETETLDPLLQPSKHAMSAYEELQNAARVELVTRTNRQEFFEDVQGKYQDIQVIYRTSASGAVGGNFDAEFIEHLPSSCKFICHNRAGYDQIDVKACADRGITLTYAPDPVTNATADLALWLLLGSLRQLNQSLKSLRHGNFKKGVPFGRDPEGKVLGILGMGRIGRALKARCDPFGIITQYHNRSELPSDKAAGARYVSFEKLISESDIISIHVPLNAETKHLIGAEEISKMKDGVVIVNTARGAVIDEDALAEALDSGKIGSVGLDVYEHQPMINERLVKNERALLVPHLGIHTVETLKKMEMCAMENARRAVLGEPLLTSVPEHVGLRSDIS</sequence>
<evidence type="ECO:0000256" key="2">
    <source>
        <dbReference type="ARBA" id="ARBA00004704"/>
    </source>
</evidence>
<evidence type="ECO:0000259" key="14">
    <source>
        <dbReference type="Pfam" id="PF02826"/>
    </source>
</evidence>
<dbReference type="RefSeq" id="XP_037199287.1">
    <property type="nucleotide sequence ID" value="XM_037346852.1"/>
</dbReference>
<evidence type="ECO:0000259" key="13">
    <source>
        <dbReference type="Pfam" id="PF00389"/>
    </source>
</evidence>
<dbReference type="EMBL" id="JAAQRI010000455">
    <property type="protein sequence ID" value="KAF5614590.1"/>
    <property type="molecule type" value="Genomic_DNA"/>
</dbReference>
<proteinExistence type="inferred from homology"/>
<feature type="binding site" evidence="12">
    <location>
        <position position="282"/>
    </location>
    <ligand>
        <name>Fe cation</name>
        <dbReference type="ChEBI" id="CHEBI:24875"/>
    </ligand>
</feature>
<dbReference type="UniPathway" id="UPA00139">
    <property type="reaction ID" value="UER00339"/>
</dbReference>
<dbReference type="GO" id="GO:0004411">
    <property type="term" value="F:homogentisate 1,2-dioxygenase activity"/>
    <property type="evidence" value="ECO:0007669"/>
    <property type="project" value="UniProtKB-EC"/>
</dbReference>
<evidence type="ECO:0000256" key="5">
    <source>
        <dbReference type="ARBA" id="ARBA00022723"/>
    </source>
</evidence>
<dbReference type="Pfam" id="PF20510">
    <property type="entry name" value="HgmA_N"/>
    <property type="match status" value="1"/>
</dbReference>
<dbReference type="InterPro" id="IPR006140">
    <property type="entry name" value="D-isomer_DH_NAD-bd"/>
</dbReference>
<dbReference type="Gene3D" id="3.40.50.720">
    <property type="entry name" value="NAD(P)-binding Rossmann-like Domain"/>
    <property type="match status" value="2"/>
</dbReference>
<feature type="domain" description="Homogentisate 1,2-dioxygenase C-terminal" evidence="15">
    <location>
        <begin position="191"/>
        <end position="328"/>
    </location>
</feature>
<dbReference type="InterPro" id="IPR014710">
    <property type="entry name" value="RmlC-like_jellyroll"/>
</dbReference>
<comment type="pathway">
    <text evidence="2">Amino-acid degradation; L-phenylalanine degradation; acetoacetate and fumarate from L-phenylalanine: step 4/6.</text>
</comment>
<keyword evidence="6" id="KW-0828">Tyrosine catabolism</keyword>
<dbReference type="Pfam" id="PF04209">
    <property type="entry name" value="HgmA_C"/>
    <property type="match status" value="1"/>
</dbReference>
<name>A0A8H5QDS6_9HYPO</name>
<accession>A0A8H5QDS6</accession>
<evidence type="ECO:0000256" key="3">
    <source>
        <dbReference type="ARBA" id="ARBA00007757"/>
    </source>
</evidence>
<dbReference type="InterPro" id="IPR006139">
    <property type="entry name" value="D-isomer_2_OHA_DH_cat_dom"/>
</dbReference>
<keyword evidence="18" id="KW-1185">Reference proteome</keyword>
<dbReference type="FunFam" id="2.60.120.10:FF:000053">
    <property type="entry name" value="Homogentisate 1,2-dioxygenase"/>
    <property type="match status" value="1"/>
</dbReference>
<evidence type="ECO:0000313" key="18">
    <source>
        <dbReference type="Proteomes" id="UP000530670"/>
    </source>
</evidence>
<evidence type="ECO:0000256" key="11">
    <source>
        <dbReference type="PIRSR" id="PIRSR605708-1"/>
    </source>
</evidence>
<dbReference type="Pfam" id="PF02826">
    <property type="entry name" value="2-Hacid_dh_C"/>
    <property type="match status" value="1"/>
</dbReference>
<dbReference type="SUPFAM" id="SSF51182">
    <property type="entry name" value="RmlC-like cupins"/>
    <property type="match status" value="1"/>
</dbReference>
<organism evidence="17 18">
    <name type="scientific">Fusarium tjaetaba</name>
    <dbReference type="NCBI Taxonomy" id="1567544"/>
    <lineage>
        <taxon>Eukaryota</taxon>
        <taxon>Fungi</taxon>
        <taxon>Dikarya</taxon>
        <taxon>Ascomycota</taxon>
        <taxon>Pezizomycotina</taxon>
        <taxon>Sordariomycetes</taxon>
        <taxon>Hypocreomycetidae</taxon>
        <taxon>Hypocreales</taxon>
        <taxon>Nectriaceae</taxon>
        <taxon>Fusarium</taxon>
        <taxon>Fusarium fujikuroi species complex</taxon>
    </lineage>
</organism>
<dbReference type="PANTHER" id="PTHR11056:SF0">
    <property type="entry name" value="HOMOGENTISATE 1,2-DIOXYGENASE"/>
    <property type="match status" value="1"/>
</dbReference>
<dbReference type="InterPro" id="IPR029752">
    <property type="entry name" value="D-isomer_DH_CS1"/>
</dbReference>
<gene>
    <name evidence="17" type="ORF">FTJAE_13684</name>
</gene>
<feature type="domain" description="D-isomer specific 2-hydroxyacid dehydrogenase NAD-binding" evidence="14">
    <location>
        <begin position="449"/>
        <end position="622"/>
    </location>
</feature>
<dbReference type="GO" id="GO:0006572">
    <property type="term" value="P:L-tyrosine catabolic process"/>
    <property type="evidence" value="ECO:0007669"/>
    <property type="project" value="UniProtKB-KW"/>
</dbReference>
<evidence type="ECO:0000256" key="1">
    <source>
        <dbReference type="ARBA" id="ARBA00001962"/>
    </source>
</evidence>
<feature type="binding site" evidence="12">
    <location>
        <position position="282"/>
    </location>
    <ligand>
        <name>homogentisate</name>
        <dbReference type="ChEBI" id="CHEBI:16169"/>
    </ligand>
</feature>
<dbReference type="GO" id="GO:0016616">
    <property type="term" value="F:oxidoreductase activity, acting on the CH-OH group of donors, NAD or NADP as acceptor"/>
    <property type="evidence" value="ECO:0007669"/>
    <property type="project" value="InterPro"/>
</dbReference>
<evidence type="ECO:0000256" key="4">
    <source>
        <dbReference type="ARBA" id="ARBA00013127"/>
    </source>
</evidence>
<dbReference type="SUPFAM" id="SSF51735">
    <property type="entry name" value="NAD(P)-binding Rossmann-fold domains"/>
    <property type="match status" value="1"/>
</dbReference>
<dbReference type="AlphaFoldDB" id="A0A8H5QDS6"/>
<feature type="binding site" evidence="12">
    <location>
        <position position="251"/>
    </location>
    <ligand>
        <name>Fe cation</name>
        <dbReference type="ChEBI" id="CHEBI:24875"/>
    </ligand>
</feature>
<feature type="binding site" evidence="12">
    <location>
        <position position="245"/>
    </location>
    <ligand>
        <name>Fe cation</name>
        <dbReference type="ChEBI" id="CHEBI:24875"/>
    </ligand>
</feature>
<evidence type="ECO:0000313" key="17">
    <source>
        <dbReference type="EMBL" id="KAF5614590.1"/>
    </source>
</evidence>
<dbReference type="CDD" id="cd12168">
    <property type="entry name" value="Mand_dh_like"/>
    <property type="match status" value="1"/>
</dbReference>
<dbReference type="InterPro" id="IPR011051">
    <property type="entry name" value="RmlC_Cupin_sf"/>
</dbReference>
<evidence type="ECO:0000256" key="7">
    <source>
        <dbReference type="ARBA" id="ARBA00022964"/>
    </source>
</evidence>
<reference evidence="17 18" key="1">
    <citation type="submission" date="2020-05" db="EMBL/GenBank/DDBJ databases">
        <title>Identification and distribution of gene clusters putatively required for synthesis of sphingolipid metabolism inhibitors in phylogenetically diverse species of the filamentous fungus Fusarium.</title>
        <authorList>
            <person name="Kim H.-S."/>
            <person name="Busman M."/>
            <person name="Brown D.W."/>
            <person name="Divon H."/>
            <person name="Uhlig S."/>
            <person name="Proctor R.H."/>
        </authorList>
    </citation>
    <scope>NUCLEOTIDE SEQUENCE [LARGE SCALE GENOMIC DNA]</scope>
    <source>
        <strain evidence="17 18">NRRL 66243</strain>
    </source>
</reference>
<keyword evidence="5 12" id="KW-0479">Metal-binding</keyword>
<evidence type="ECO:0000256" key="9">
    <source>
        <dbReference type="ARBA" id="ARBA00023004"/>
    </source>
</evidence>
<keyword evidence="8" id="KW-0560">Oxidoreductase</keyword>
<comment type="similarity">
    <text evidence="3">Belongs to the homogentisate dioxygenase family.</text>
</comment>
<keyword evidence="10" id="KW-0585">Phenylalanine catabolism</keyword>
<evidence type="ECO:0000256" key="10">
    <source>
        <dbReference type="ARBA" id="ARBA00023232"/>
    </source>
</evidence>
<dbReference type="Proteomes" id="UP000530670">
    <property type="component" value="Unassembled WGS sequence"/>
</dbReference>
<dbReference type="GO" id="GO:0051287">
    <property type="term" value="F:NAD binding"/>
    <property type="evidence" value="ECO:0007669"/>
    <property type="project" value="InterPro"/>
</dbReference>
<feature type="active site" description="Proton acceptor" evidence="11">
    <location>
        <position position="202"/>
    </location>
</feature>
<evidence type="ECO:0000259" key="15">
    <source>
        <dbReference type="Pfam" id="PF04209"/>
    </source>
</evidence>
<dbReference type="InterPro" id="IPR046451">
    <property type="entry name" value="HgmA_C"/>
</dbReference>
<dbReference type="EC" id="1.13.11.5" evidence="4"/>
<dbReference type="Gene3D" id="2.60.120.10">
    <property type="entry name" value="Jelly Rolls"/>
    <property type="match status" value="1"/>
</dbReference>
<dbReference type="GeneID" id="59299122"/>
<evidence type="ECO:0000256" key="8">
    <source>
        <dbReference type="ARBA" id="ARBA00023002"/>
    </source>
</evidence>
<dbReference type="PROSITE" id="PS00065">
    <property type="entry name" value="D_2_HYDROXYACID_DH_1"/>
    <property type="match status" value="1"/>
</dbReference>
<keyword evidence="7" id="KW-0223">Dioxygenase</keyword>
<evidence type="ECO:0000259" key="16">
    <source>
        <dbReference type="Pfam" id="PF20510"/>
    </source>
</evidence>
<dbReference type="InterPro" id="IPR029753">
    <property type="entry name" value="D-isomer_DH_CS"/>
</dbReference>
<dbReference type="GO" id="GO:0046872">
    <property type="term" value="F:metal ion binding"/>
    <property type="evidence" value="ECO:0007669"/>
    <property type="project" value="UniProtKB-KW"/>
</dbReference>
<protein>
    <recommendedName>
        <fullName evidence="4">homogentisate 1,2-dioxygenase</fullName>
        <ecNumber evidence="4">1.13.11.5</ecNumber>
    </recommendedName>
</protein>